<evidence type="ECO:0000313" key="3">
    <source>
        <dbReference type="RefSeq" id="XP_014670052.1"/>
    </source>
</evidence>
<name>A0ABM1ECY1_PRICU</name>
<gene>
    <name evidence="3" type="primary">LOC106811046</name>
</gene>
<dbReference type="GeneID" id="106811046"/>
<evidence type="ECO:0000313" key="2">
    <source>
        <dbReference type="Proteomes" id="UP000695022"/>
    </source>
</evidence>
<accession>A0ABM1ECY1</accession>
<evidence type="ECO:0000256" key="1">
    <source>
        <dbReference type="SAM" id="MobiDB-lite"/>
    </source>
</evidence>
<dbReference type="RefSeq" id="XP_014670052.1">
    <property type="nucleotide sequence ID" value="XM_014814566.1"/>
</dbReference>
<feature type="region of interest" description="Disordered" evidence="1">
    <location>
        <begin position="74"/>
        <end position="113"/>
    </location>
</feature>
<dbReference type="Proteomes" id="UP000695022">
    <property type="component" value="Unplaced"/>
</dbReference>
<sequence>MAEYAVVEFVHENAVEVVHNSWIENTSEGLYSYWPTSGASQKARKGELPDKQRWQKFEVRMFSYTASHEKALRNAKQAENTSKMQSEEEQSIRKRKKPHRFIASSSESEKGDG</sequence>
<proteinExistence type="predicted"/>
<reference evidence="3" key="1">
    <citation type="submission" date="2025-08" db="UniProtKB">
        <authorList>
            <consortium name="RefSeq"/>
        </authorList>
    </citation>
    <scope>IDENTIFICATION</scope>
</reference>
<organism evidence="2 3">
    <name type="scientific">Priapulus caudatus</name>
    <name type="common">Priapulid worm</name>
    <dbReference type="NCBI Taxonomy" id="37621"/>
    <lineage>
        <taxon>Eukaryota</taxon>
        <taxon>Metazoa</taxon>
        <taxon>Ecdysozoa</taxon>
        <taxon>Scalidophora</taxon>
        <taxon>Priapulida</taxon>
        <taxon>Priapulimorpha</taxon>
        <taxon>Priapulimorphida</taxon>
        <taxon>Priapulidae</taxon>
        <taxon>Priapulus</taxon>
    </lineage>
</organism>
<keyword evidence="2" id="KW-1185">Reference proteome</keyword>
<protein>
    <submittedName>
        <fullName evidence="3">Uncharacterized protein LOC106811046</fullName>
    </submittedName>
</protein>